<accession>A0A8S1KXL1</accession>
<gene>
    <name evidence="1" type="ORF">PPRIM_AZ9-3.1.T0300009</name>
</gene>
<dbReference type="EMBL" id="CAJJDM010000029">
    <property type="protein sequence ID" value="CAD8060189.1"/>
    <property type="molecule type" value="Genomic_DNA"/>
</dbReference>
<name>A0A8S1KXL1_PARPR</name>
<proteinExistence type="predicted"/>
<comment type="caution">
    <text evidence="1">The sequence shown here is derived from an EMBL/GenBank/DDBJ whole genome shotgun (WGS) entry which is preliminary data.</text>
</comment>
<evidence type="ECO:0000313" key="2">
    <source>
        <dbReference type="Proteomes" id="UP000688137"/>
    </source>
</evidence>
<evidence type="ECO:0000313" key="1">
    <source>
        <dbReference type="EMBL" id="CAD8060189.1"/>
    </source>
</evidence>
<protein>
    <submittedName>
        <fullName evidence="1">Uncharacterized protein</fullName>
    </submittedName>
</protein>
<keyword evidence="2" id="KW-1185">Reference proteome</keyword>
<sequence>MLFQRQSLPALNSICYQSNNEECEQQLRPLYILIRENQIDVQQENITLVGLFKLLKIWKLDIPFSILAKLMLNANKYCNQQLNQMINLHSFHQLMHNPQLQMIYRKKPRSEVFQLIGNNAYLQNCQFSTPQTIVGLFSRLGELIQRKQMYLKINNENIDAKDKYSYIIKMMQNTPRDCKISPRNNFTEKQDSLLLGNQLFSTQSKADSILFLEDKEDNEENDDQFPQINQTTKQKFQKLQNVLDLNNQQFKMNHRMRKMHTSMMKHMLQLKQNQNVNKINKLIWQTQGKIQIKLPEI</sequence>
<dbReference type="OMA" id="QMYLKIN"/>
<reference evidence="1" key="1">
    <citation type="submission" date="2021-01" db="EMBL/GenBank/DDBJ databases">
        <authorList>
            <consortium name="Genoscope - CEA"/>
            <person name="William W."/>
        </authorList>
    </citation>
    <scope>NUCLEOTIDE SEQUENCE</scope>
</reference>
<dbReference type="AlphaFoldDB" id="A0A8S1KXL1"/>
<organism evidence="1 2">
    <name type="scientific">Paramecium primaurelia</name>
    <dbReference type="NCBI Taxonomy" id="5886"/>
    <lineage>
        <taxon>Eukaryota</taxon>
        <taxon>Sar</taxon>
        <taxon>Alveolata</taxon>
        <taxon>Ciliophora</taxon>
        <taxon>Intramacronucleata</taxon>
        <taxon>Oligohymenophorea</taxon>
        <taxon>Peniculida</taxon>
        <taxon>Parameciidae</taxon>
        <taxon>Paramecium</taxon>
    </lineage>
</organism>
<dbReference type="Proteomes" id="UP000688137">
    <property type="component" value="Unassembled WGS sequence"/>
</dbReference>